<dbReference type="PANTHER" id="PTHR43140">
    <property type="entry name" value="TYPE-1 RESTRICTION ENZYME ECOKI SPECIFICITY PROTEIN"/>
    <property type="match status" value="1"/>
</dbReference>
<feature type="domain" description="Type I restriction modification DNA specificity" evidence="4">
    <location>
        <begin position="71"/>
        <end position="176"/>
    </location>
</feature>
<protein>
    <submittedName>
        <fullName evidence="5">Type I restriction enzyme, S subunit</fullName>
    </submittedName>
</protein>
<sequence length="491" mass="54708">MVVQRMELPEGWTLCDIAGVTDSVEKLDPRSEPDRLIAYIDISSIDNQSNNISEGKPFLISEAPSRARQIVKQGDVLFSLVRPYLRNIALVTPEFDGEVASTGFSVLRPSKAIDHKFLYYKVTSKEFVDLVSGEQYGVSYPAVKDKQVRAHPVALPPINEQRRIVDKIESLFAQLDHGEAALRNVQKLLVRYRQSVLKAAVTGQLTADWRADKTDHLEHGHVLLERILQTRRENLQGRGKYKEPVAPDTSNLPALPEGWVWASVDQLHTHLTSGSRAWKKYYGSGDGVFIMAQNVRPMRFDLSEKFLVDPPQDSPDAVRSEVRKDDVLITIVGANTGDVCRFPSDVGRHYVCQSVALLRLADAALSPFIETFLASKGAGRDQLEKFIYGAGRPHLSFEQLRTVVVPMPPLGEQTEIMQRVSGKLDEIKQIDIACQAELTRSAALRQSILKEAFAGKLVPQDPNDEPADELLARIKAARAAETQKTRKKATA</sequence>
<dbReference type="InterPro" id="IPR044946">
    <property type="entry name" value="Restrct_endonuc_typeI_TRD_sf"/>
</dbReference>
<evidence type="ECO:0000313" key="5">
    <source>
        <dbReference type="EMBL" id="SFU48953.1"/>
    </source>
</evidence>
<dbReference type="InterPro" id="IPR000055">
    <property type="entry name" value="Restrct_endonuc_typeI_TRD"/>
</dbReference>
<feature type="domain" description="Type I restriction modification DNA specificity" evidence="4">
    <location>
        <begin position="323"/>
        <end position="421"/>
    </location>
</feature>
<dbReference type="Pfam" id="PF01420">
    <property type="entry name" value="Methylase_S"/>
    <property type="match status" value="2"/>
</dbReference>
<evidence type="ECO:0000259" key="4">
    <source>
        <dbReference type="Pfam" id="PF01420"/>
    </source>
</evidence>
<dbReference type="InterPro" id="IPR051212">
    <property type="entry name" value="Type-I_RE_S_subunit"/>
</dbReference>
<gene>
    <name evidence="5" type="ORF">SAMN04487955_10376</name>
</gene>
<keyword evidence="3" id="KW-0238">DNA-binding</keyword>
<dbReference type="GO" id="GO:0003677">
    <property type="term" value="F:DNA binding"/>
    <property type="evidence" value="ECO:0007669"/>
    <property type="project" value="UniProtKB-KW"/>
</dbReference>
<dbReference type="Proteomes" id="UP000198693">
    <property type="component" value="Unassembled WGS sequence"/>
</dbReference>
<dbReference type="PANTHER" id="PTHR43140:SF1">
    <property type="entry name" value="TYPE I RESTRICTION ENZYME ECOKI SPECIFICITY SUBUNIT"/>
    <property type="match status" value="1"/>
</dbReference>
<keyword evidence="2" id="KW-0680">Restriction system</keyword>
<organism evidence="5 6">
    <name type="scientific">Halomonas korlensis</name>
    <dbReference type="NCBI Taxonomy" id="463301"/>
    <lineage>
        <taxon>Bacteria</taxon>
        <taxon>Pseudomonadati</taxon>
        <taxon>Pseudomonadota</taxon>
        <taxon>Gammaproteobacteria</taxon>
        <taxon>Oceanospirillales</taxon>
        <taxon>Halomonadaceae</taxon>
        <taxon>Halomonas</taxon>
    </lineage>
</organism>
<comment type="similarity">
    <text evidence="1">Belongs to the type-I restriction system S methylase family.</text>
</comment>
<evidence type="ECO:0000256" key="2">
    <source>
        <dbReference type="ARBA" id="ARBA00022747"/>
    </source>
</evidence>
<dbReference type="GO" id="GO:0009307">
    <property type="term" value="P:DNA restriction-modification system"/>
    <property type="evidence" value="ECO:0007669"/>
    <property type="project" value="UniProtKB-KW"/>
</dbReference>
<name>A0A1I7GKJ3_9GAMM</name>
<dbReference type="SUPFAM" id="SSF116734">
    <property type="entry name" value="DNA methylase specificity domain"/>
    <property type="match status" value="2"/>
</dbReference>
<evidence type="ECO:0000313" key="6">
    <source>
        <dbReference type="Proteomes" id="UP000198693"/>
    </source>
</evidence>
<reference evidence="6" key="1">
    <citation type="submission" date="2016-10" db="EMBL/GenBank/DDBJ databases">
        <authorList>
            <person name="Varghese N."/>
            <person name="Submissions S."/>
        </authorList>
    </citation>
    <scope>NUCLEOTIDE SEQUENCE [LARGE SCALE GENOMIC DNA]</scope>
    <source>
        <strain evidence="6">CGMCC 1.6981</strain>
    </source>
</reference>
<evidence type="ECO:0000256" key="1">
    <source>
        <dbReference type="ARBA" id="ARBA00010923"/>
    </source>
</evidence>
<dbReference type="RefSeq" id="WP_089793607.1">
    <property type="nucleotide sequence ID" value="NZ_FPBP01000003.1"/>
</dbReference>
<accession>A0A1I7GKJ3</accession>
<dbReference type="EMBL" id="FPBP01000003">
    <property type="protein sequence ID" value="SFU48953.1"/>
    <property type="molecule type" value="Genomic_DNA"/>
</dbReference>
<dbReference type="STRING" id="463301.SAMN04487955_10376"/>
<evidence type="ECO:0000256" key="3">
    <source>
        <dbReference type="ARBA" id="ARBA00023125"/>
    </source>
</evidence>
<keyword evidence="6" id="KW-1185">Reference proteome</keyword>
<dbReference type="AlphaFoldDB" id="A0A1I7GKJ3"/>
<proteinExistence type="inferred from homology"/>
<dbReference type="Gene3D" id="3.90.220.20">
    <property type="entry name" value="DNA methylase specificity domains"/>
    <property type="match status" value="2"/>
</dbReference>